<keyword evidence="2" id="KW-1185">Reference proteome</keyword>
<dbReference type="STRING" id="226910.UCMB321_2744"/>
<accession>A0A0C2EXX8</accession>
<proteinExistence type="predicted"/>
<gene>
    <name evidence="1" type="ORF">UCMB321_2744</name>
</gene>
<dbReference type="PATRIC" id="fig|226910.6.peg.2734"/>
<evidence type="ECO:0000313" key="2">
    <source>
        <dbReference type="Proteomes" id="UP000031535"/>
    </source>
</evidence>
<evidence type="ECO:0000313" key="1">
    <source>
        <dbReference type="EMBL" id="KIH83618.1"/>
    </source>
</evidence>
<dbReference type="AlphaFoldDB" id="A0A0C2EXX8"/>
<dbReference type="EMBL" id="JXDG01000035">
    <property type="protein sequence ID" value="KIH83618.1"/>
    <property type="molecule type" value="Genomic_DNA"/>
</dbReference>
<name>A0A0C2EXX8_9PSED</name>
<comment type="caution">
    <text evidence="1">The sequence shown here is derived from an EMBL/GenBank/DDBJ whole genome shotgun (WGS) entry which is preliminary data.</text>
</comment>
<reference evidence="1 2" key="1">
    <citation type="submission" date="2015-01" db="EMBL/GenBank/DDBJ databases">
        <title>Complete genome of Pseudomonas batumici UCM B-321 producer of the batumin antibiotic with strong antistaphilococcal and potential anticancer activity.</title>
        <authorList>
            <person name="Klochko V.V."/>
            <person name="Zelena L.B."/>
            <person name="Elena K.A."/>
            <person name="Reva O.N."/>
        </authorList>
    </citation>
    <scope>NUCLEOTIDE SEQUENCE [LARGE SCALE GENOMIC DNA]</scope>
    <source>
        <strain evidence="1 2">UCM B-321</strain>
    </source>
</reference>
<dbReference type="Proteomes" id="UP000031535">
    <property type="component" value="Unassembled WGS sequence"/>
</dbReference>
<sequence length="365" mass="41445">MTNKYELEALTGHFNTLAAQFGFIPAAPTQLLSDDETLLFANSTIAGYKRHLLEGRVPFPGFSIVQECIRNQNLKSIRNWSEELEYMSCFTQLGVLGGPNSLPRILEFITDYLASISSRQRLLCRVSRSLTLYESVTCKCEGWRIEIDGRPPGYYHWKYGLDGVSGEGVTFAIQDQSRGLYRDIGNLVEIRDSAGVLGYEFGFGGETLDSRLRGLDSPFESSPLHDYLDVGNEPSLKRKMLDSLMLAAMLCAIGVDETTLKRASILRRAMNDLFYLTYLCRLEPHLVLAAGRQYLQAKGVADSHFVRSFDTFQRRVGSKIDLARQYIDYARMHDKAWGHVRRYCVDRMGIPTAYFERIFEPPQAH</sequence>
<protein>
    <submittedName>
        <fullName evidence="1">Uncharacterized protein</fullName>
    </submittedName>
</protein>
<organism evidence="1 2">
    <name type="scientific">Pseudomonas batumici</name>
    <dbReference type="NCBI Taxonomy" id="226910"/>
    <lineage>
        <taxon>Bacteria</taxon>
        <taxon>Pseudomonadati</taxon>
        <taxon>Pseudomonadota</taxon>
        <taxon>Gammaproteobacteria</taxon>
        <taxon>Pseudomonadales</taxon>
        <taxon>Pseudomonadaceae</taxon>
        <taxon>Pseudomonas</taxon>
    </lineage>
</organism>